<dbReference type="Gene3D" id="3.40.50.12780">
    <property type="entry name" value="N-terminal domain of ligase-like"/>
    <property type="match status" value="1"/>
</dbReference>
<dbReference type="PROSITE" id="PS00455">
    <property type="entry name" value="AMP_BINDING"/>
    <property type="match status" value="1"/>
</dbReference>
<dbReference type="SUPFAM" id="SSF56801">
    <property type="entry name" value="Acetyl-CoA synthetase-like"/>
    <property type="match status" value="1"/>
</dbReference>
<dbReference type="Proteomes" id="UP000185494">
    <property type="component" value="Chromosome 2"/>
</dbReference>
<evidence type="ECO:0000256" key="4">
    <source>
        <dbReference type="ARBA" id="ARBA00066616"/>
    </source>
</evidence>
<dbReference type="Pfam" id="PF13193">
    <property type="entry name" value="AMP-binding_C"/>
    <property type="match status" value="1"/>
</dbReference>
<dbReference type="Pfam" id="PF00501">
    <property type="entry name" value="AMP-binding"/>
    <property type="match status" value="1"/>
</dbReference>
<dbReference type="GO" id="GO:0031956">
    <property type="term" value="F:medium-chain fatty acid-CoA ligase activity"/>
    <property type="evidence" value="ECO:0007669"/>
    <property type="project" value="TreeGrafter"/>
</dbReference>
<keyword evidence="2" id="KW-0436">Ligase</keyword>
<dbReference type="InterPro" id="IPR000873">
    <property type="entry name" value="AMP-dep_synth/lig_dom"/>
</dbReference>
<gene>
    <name evidence="8" type="ORF">RGI145_19915</name>
</gene>
<feature type="domain" description="AMP-dependent synthetase/ligase" evidence="6">
    <location>
        <begin position="13"/>
        <end position="361"/>
    </location>
</feature>
<dbReference type="KEGG" id="rgi:RGI145_19915"/>
<dbReference type="eggNOG" id="COG0318">
    <property type="taxonomic scope" value="Bacteria"/>
</dbReference>
<evidence type="ECO:0000259" key="6">
    <source>
        <dbReference type="Pfam" id="PF00501"/>
    </source>
</evidence>
<sequence>MPLRASPDPVALHARLQPDRPACTDLATGRHWTYAALHTAIQRMATVLATRLGLSAGQRVAVLARNSADLVILQQACLRRGLIFVPLNWRLSRPELEAILADCEPSLLVHDSDEGAIPLPDGRTLPLAELVAWAEDSPPADPAPLPDAGAPSIILYTSGTSGRPKGVIITEANAMATAVNFGVLGRVSHRSVFLCDSPMFHVIGLITSFRAPLLAGGSMLISSGFDPAATNDRLGDPALGATHYFCVPQMAKRLREQANFDPGRWRTLTALFTGGAPNPAADIRWWLEQGVPMVDGFGMTEAGTVLGMPIEPGLIAAKAGAAGLPAPMIECRLVDEAGRDVPAGEAGELLLSGPSITPGYWNRPEETRRAFTGDGWFRTGDIGRRDADGYVTLVDRRKDMFISGGENVYPAEVEIALGEHPDVQEAAVLGVADATWGEVGRAFIVPRAGRGDIPAQSLIAHCESRLARYKIPKEFIVVESLPRTASGKLQKHVLRRDAG</sequence>
<dbReference type="InterPro" id="IPR025110">
    <property type="entry name" value="AMP-bd_C"/>
</dbReference>
<protein>
    <recommendedName>
        <fullName evidence="5">3-methylmercaptopropionyl-CoA ligase</fullName>
        <ecNumber evidence="4">6.2.1.44</ecNumber>
    </recommendedName>
</protein>
<dbReference type="NCBIfam" id="NF006572">
    <property type="entry name" value="PRK09088.1"/>
    <property type="match status" value="1"/>
</dbReference>
<evidence type="ECO:0000313" key="9">
    <source>
        <dbReference type="Proteomes" id="UP000185494"/>
    </source>
</evidence>
<reference evidence="8 9" key="1">
    <citation type="submission" date="2016-05" db="EMBL/GenBank/DDBJ databases">
        <title>Complete Genome and Methylome Analysis of Psychrotrophic Bacterial Isolates from Antarctic Lake Untersee.</title>
        <authorList>
            <person name="Fomenkov A."/>
            <person name="Akimov V.N."/>
            <person name="Vasilyeva L.V."/>
            <person name="Andersen D."/>
            <person name="Vincze T."/>
            <person name="Roberts R.J."/>
        </authorList>
    </citation>
    <scope>NUCLEOTIDE SEQUENCE [LARGE SCALE GENOMIC DNA]</scope>
    <source>
        <strain evidence="8 9">U14-5</strain>
    </source>
</reference>
<dbReference type="FunFam" id="3.30.300.30:FF:000008">
    <property type="entry name" value="2,3-dihydroxybenzoate-AMP ligase"/>
    <property type="match status" value="1"/>
</dbReference>
<feature type="domain" description="AMP-binding enzyme C-terminal" evidence="7">
    <location>
        <begin position="412"/>
        <end position="488"/>
    </location>
</feature>
<dbReference type="InterPro" id="IPR020845">
    <property type="entry name" value="AMP-binding_CS"/>
</dbReference>
<dbReference type="InterPro" id="IPR042099">
    <property type="entry name" value="ANL_N_sf"/>
</dbReference>
<name>A0A1L7ALG2_9PROT</name>
<dbReference type="Gene3D" id="3.30.300.30">
    <property type="match status" value="1"/>
</dbReference>
<dbReference type="GO" id="GO:0006631">
    <property type="term" value="P:fatty acid metabolic process"/>
    <property type="evidence" value="ECO:0007669"/>
    <property type="project" value="TreeGrafter"/>
</dbReference>
<dbReference type="InterPro" id="IPR045851">
    <property type="entry name" value="AMP-bd_C_sf"/>
</dbReference>
<evidence type="ECO:0000259" key="7">
    <source>
        <dbReference type="Pfam" id="PF13193"/>
    </source>
</evidence>
<dbReference type="STRING" id="257708.RGI145_19915"/>
<evidence type="ECO:0000256" key="5">
    <source>
        <dbReference type="ARBA" id="ARBA00067668"/>
    </source>
</evidence>
<evidence type="ECO:0000256" key="3">
    <source>
        <dbReference type="ARBA" id="ARBA00051915"/>
    </source>
</evidence>
<accession>A0A1L7ALG2</accession>
<dbReference type="RefSeq" id="WP_075800318.1">
    <property type="nucleotide sequence ID" value="NZ_CP015584.1"/>
</dbReference>
<dbReference type="EMBL" id="CP015584">
    <property type="protein sequence ID" value="APT59607.1"/>
    <property type="molecule type" value="Genomic_DNA"/>
</dbReference>
<organism evidence="8 9">
    <name type="scientific">Roseomonas gilardii</name>
    <dbReference type="NCBI Taxonomy" id="257708"/>
    <lineage>
        <taxon>Bacteria</taxon>
        <taxon>Pseudomonadati</taxon>
        <taxon>Pseudomonadota</taxon>
        <taxon>Alphaproteobacteria</taxon>
        <taxon>Acetobacterales</taxon>
        <taxon>Roseomonadaceae</taxon>
        <taxon>Roseomonas</taxon>
    </lineage>
</organism>
<evidence type="ECO:0000256" key="1">
    <source>
        <dbReference type="ARBA" id="ARBA00006432"/>
    </source>
</evidence>
<dbReference type="EC" id="6.2.1.44" evidence="4"/>
<dbReference type="PANTHER" id="PTHR43201">
    <property type="entry name" value="ACYL-COA SYNTHETASE"/>
    <property type="match status" value="1"/>
</dbReference>
<proteinExistence type="inferred from homology"/>
<evidence type="ECO:0000256" key="2">
    <source>
        <dbReference type="ARBA" id="ARBA00022598"/>
    </source>
</evidence>
<dbReference type="PANTHER" id="PTHR43201:SF5">
    <property type="entry name" value="MEDIUM-CHAIN ACYL-COA LIGASE ACSF2, MITOCHONDRIAL"/>
    <property type="match status" value="1"/>
</dbReference>
<dbReference type="AlphaFoldDB" id="A0A1L7ALG2"/>
<comment type="similarity">
    <text evidence="1">Belongs to the ATP-dependent AMP-binding enzyme family.</text>
</comment>
<evidence type="ECO:0000313" key="8">
    <source>
        <dbReference type="EMBL" id="APT59607.1"/>
    </source>
</evidence>
<comment type="catalytic activity">
    <reaction evidence="3">
        <text>3-(methylsulfanyl)propanoate + ATP + CoA = 3-(methylsulfanyl)propanoyl-CoA + AMP + diphosphate</text>
        <dbReference type="Rhea" id="RHEA:43052"/>
        <dbReference type="ChEBI" id="CHEBI:30616"/>
        <dbReference type="ChEBI" id="CHEBI:33019"/>
        <dbReference type="ChEBI" id="CHEBI:49016"/>
        <dbReference type="ChEBI" id="CHEBI:57287"/>
        <dbReference type="ChEBI" id="CHEBI:82815"/>
        <dbReference type="ChEBI" id="CHEBI:456215"/>
        <dbReference type="EC" id="6.2.1.44"/>
    </reaction>
    <physiologicalReaction direction="left-to-right" evidence="3">
        <dbReference type="Rhea" id="RHEA:43053"/>
    </physiologicalReaction>
</comment>